<dbReference type="SMART" id="SM00895">
    <property type="entry name" value="FCD"/>
    <property type="match status" value="1"/>
</dbReference>
<proteinExistence type="predicted"/>
<accession>A0A6G4V545</accession>
<keyword evidence="3" id="KW-0804">Transcription</keyword>
<dbReference type="InterPro" id="IPR011711">
    <property type="entry name" value="GntR_C"/>
</dbReference>
<keyword evidence="6" id="KW-1185">Reference proteome</keyword>
<dbReference type="InterPro" id="IPR036388">
    <property type="entry name" value="WH-like_DNA-bd_sf"/>
</dbReference>
<dbReference type="Gene3D" id="1.20.120.530">
    <property type="entry name" value="GntR ligand-binding domain-like"/>
    <property type="match status" value="1"/>
</dbReference>
<evidence type="ECO:0000256" key="2">
    <source>
        <dbReference type="ARBA" id="ARBA00023125"/>
    </source>
</evidence>
<dbReference type="RefSeq" id="WP_165259964.1">
    <property type="nucleotide sequence ID" value="NZ_JAAKZY010000046.1"/>
</dbReference>
<dbReference type="PANTHER" id="PTHR43537">
    <property type="entry name" value="TRANSCRIPTIONAL REGULATOR, GNTR FAMILY"/>
    <property type="match status" value="1"/>
</dbReference>
<dbReference type="AlphaFoldDB" id="A0A6G4V545"/>
<dbReference type="SUPFAM" id="SSF46785">
    <property type="entry name" value="Winged helix' DNA-binding domain"/>
    <property type="match status" value="1"/>
</dbReference>
<keyword evidence="2" id="KW-0238">DNA-binding</keyword>
<dbReference type="EMBL" id="JAAKZY010000046">
    <property type="protein sequence ID" value="NGO09218.1"/>
    <property type="molecule type" value="Genomic_DNA"/>
</dbReference>
<evidence type="ECO:0000259" key="4">
    <source>
        <dbReference type="PROSITE" id="PS50949"/>
    </source>
</evidence>
<dbReference type="Gene3D" id="1.10.10.10">
    <property type="entry name" value="Winged helix-like DNA-binding domain superfamily/Winged helix DNA-binding domain"/>
    <property type="match status" value="1"/>
</dbReference>
<evidence type="ECO:0000313" key="5">
    <source>
        <dbReference type="EMBL" id="NGO09218.1"/>
    </source>
</evidence>
<dbReference type="CDD" id="cd07377">
    <property type="entry name" value="WHTH_GntR"/>
    <property type="match status" value="1"/>
</dbReference>
<dbReference type="InterPro" id="IPR008920">
    <property type="entry name" value="TF_FadR/GntR_C"/>
</dbReference>
<evidence type="ECO:0000256" key="3">
    <source>
        <dbReference type="ARBA" id="ARBA00023163"/>
    </source>
</evidence>
<name>A0A6G4V545_9ACTN</name>
<dbReference type="GO" id="GO:0003677">
    <property type="term" value="F:DNA binding"/>
    <property type="evidence" value="ECO:0007669"/>
    <property type="project" value="UniProtKB-KW"/>
</dbReference>
<dbReference type="PRINTS" id="PR00035">
    <property type="entry name" value="HTHGNTR"/>
</dbReference>
<protein>
    <submittedName>
        <fullName evidence="5">GntR family transcriptional regulator</fullName>
    </submittedName>
</protein>
<organism evidence="5 6">
    <name type="scientific">Streptomyces scabichelini</name>
    <dbReference type="NCBI Taxonomy" id="2711217"/>
    <lineage>
        <taxon>Bacteria</taxon>
        <taxon>Bacillati</taxon>
        <taxon>Actinomycetota</taxon>
        <taxon>Actinomycetes</taxon>
        <taxon>Kitasatosporales</taxon>
        <taxon>Streptomycetaceae</taxon>
        <taxon>Streptomyces</taxon>
    </lineage>
</organism>
<keyword evidence="1" id="KW-0805">Transcription regulation</keyword>
<dbReference type="PROSITE" id="PS50949">
    <property type="entry name" value="HTH_GNTR"/>
    <property type="match status" value="1"/>
</dbReference>
<dbReference type="SUPFAM" id="SSF48008">
    <property type="entry name" value="GntR ligand-binding domain-like"/>
    <property type="match status" value="1"/>
</dbReference>
<dbReference type="InterPro" id="IPR036390">
    <property type="entry name" value="WH_DNA-bd_sf"/>
</dbReference>
<gene>
    <name evidence="5" type="ORF">G5C60_16825</name>
</gene>
<feature type="domain" description="HTH gntR-type" evidence="4">
    <location>
        <begin position="12"/>
        <end position="79"/>
    </location>
</feature>
<evidence type="ECO:0000256" key="1">
    <source>
        <dbReference type="ARBA" id="ARBA00023015"/>
    </source>
</evidence>
<dbReference type="InterPro" id="IPR000524">
    <property type="entry name" value="Tscrpt_reg_HTH_GntR"/>
</dbReference>
<dbReference type="SMART" id="SM00345">
    <property type="entry name" value="HTH_GNTR"/>
    <property type="match status" value="1"/>
</dbReference>
<comment type="caution">
    <text evidence="5">The sequence shown here is derived from an EMBL/GenBank/DDBJ whole genome shotgun (WGS) entry which is preliminary data.</text>
</comment>
<evidence type="ECO:0000313" key="6">
    <source>
        <dbReference type="Proteomes" id="UP000472335"/>
    </source>
</evidence>
<dbReference type="GO" id="GO:0003700">
    <property type="term" value="F:DNA-binding transcription factor activity"/>
    <property type="evidence" value="ECO:0007669"/>
    <property type="project" value="InterPro"/>
</dbReference>
<sequence length="226" mass="25229">MAHKFEWQEHRTTTPDGVYRVLRAAILDGTVPPGGQLREAHIAADLGISRSPLREALTKLEEEGLIVKIPFRGAFVVEVSARDVAEIASVRLRVEPYAAELAAEALRGPQRPQLLQTVEDLHRATEKNDIPASIDAHLRFHRLFYDLSGHSILQSLWSGWETKLRLYLSADHRSYSDPHELAVEHEKLATVALEGDIDAFRQELADHFQSALRAQTADQGDAHPGV</sequence>
<reference evidence="5 6" key="1">
    <citation type="submission" date="2020-02" db="EMBL/GenBank/DDBJ databases">
        <title>Whole-genome analyses of novel actinobacteria.</title>
        <authorList>
            <person name="Sahin N."/>
            <person name="Gencbay T."/>
        </authorList>
    </citation>
    <scope>NUCLEOTIDE SEQUENCE [LARGE SCALE GENOMIC DNA]</scope>
    <source>
        <strain evidence="5 6">HC44</strain>
    </source>
</reference>
<dbReference type="Pfam" id="PF00392">
    <property type="entry name" value="GntR"/>
    <property type="match status" value="1"/>
</dbReference>
<dbReference type="PANTHER" id="PTHR43537:SF45">
    <property type="entry name" value="GNTR FAMILY REGULATORY PROTEIN"/>
    <property type="match status" value="1"/>
</dbReference>
<dbReference type="Proteomes" id="UP000472335">
    <property type="component" value="Unassembled WGS sequence"/>
</dbReference>
<dbReference type="Pfam" id="PF07729">
    <property type="entry name" value="FCD"/>
    <property type="match status" value="1"/>
</dbReference>